<keyword evidence="1" id="KW-0175">Coiled coil</keyword>
<comment type="caution">
    <text evidence="2">The sequence shown here is derived from an EMBL/GenBank/DDBJ whole genome shotgun (WGS) entry which is preliminary data.</text>
</comment>
<dbReference type="EMBL" id="CAJVQB010050299">
    <property type="protein sequence ID" value="CAG8834865.1"/>
    <property type="molecule type" value="Genomic_DNA"/>
</dbReference>
<keyword evidence="3" id="KW-1185">Reference proteome</keyword>
<accession>A0ABN7WM48</accession>
<feature type="coiled-coil region" evidence="1">
    <location>
        <begin position="23"/>
        <end position="57"/>
    </location>
</feature>
<sequence length="59" mass="7292">MQSEIDSLWQRITKFKTRNAVLMKQMMEKNNRHDARIKKLEQQLDKLEKELESEKNRKF</sequence>
<reference evidence="2 3" key="1">
    <citation type="submission" date="2021-06" db="EMBL/GenBank/DDBJ databases">
        <authorList>
            <person name="Kallberg Y."/>
            <person name="Tangrot J."/>
            <person name="Rosling A."/>
        </authorList>
    </citation>
    <scope>NUCLEOTIDE SEQUENCE [LARGE SCALE GENOMIC DNA]</scope>
    <source>
        <strain evidence="2 3">120-4 pot B 10/14</strain>
    </source>
</reference>
<organism evidence="2 3">
    <name type="scientific">Gigaspora margarita</name>
    <dbReference type="NCBI Taxonomy" id="4874"/>
    <lineage>
        <taxon>Eukaryota</taxon>
        <taxon>Fungi</taxon>
        <taxon>Fungi incertae sedis</taxon>
        <taxon>Mucoromycota</taxon>
        <taxon>Glomeromycotina</taxon>
        <taxon>Glomeromycetes</taxon>
        <taxon>Diversisporales</taxon>
        <taxon>Gigasporaceae</taxon>
        <taxon>Gigaspora</taxon>
    </lineage>
</organism>
<feature type="non-terminal residue" evidence="2">
    <location>
        <position position="1"/>
    </location>
</feature>
<name>A0ABN7WM48_GIGMA</name>
<gene>
    <name evidence="2" type="ORF">GMARGA_LOCUS32282</name>
</gene>
<protein>
    <submittedName>
        <fullName evidence="2">19496_t:CDS:1</fullName>
    </submittedName>
</protein>
<evidence type="ECO:0000313" key="2">
    <source>
        <dbReference type="EMBL" id="CAG8834865.1"/>
    </source>
</evidence>
<evidence type="ECO:0000313" key="3">
    <source>
        <dbReference type="Proteomes" id="UP000789901"/>
    </source>
</evidence>
<dbReference type="Proteomes" id="UP000789901">
    <property type="component" value="Unassembled WGS sequence"/>
</dbReference>
<proteinExistence type="predicted"/>
<evidence type="ECO:0000256" key="1">
    <source>
        <dbReference type="SAM" id="Coils"/>
    </source>
</evidence>